<name>A0ABX2W901_9ENTR</name>
<dbReference type="InterPro" id="IPR052205">
    <property type="entry name" value="FliO/MopB"/>
</dbReference>
<keyword evidence="11" id="KW-0732">Signal</keyword>
<comment type="subcellular location">
    <subcellularLocation>
        <location evidence="1">Bacterial flagellum basal body</location>
    </subcellularLocation>
    <subcellularLocation>
        <location evidence="2">Cell membrane</location>
    </subcellularLocation>
</comment>
<evidence type="ECO:0000313" key="13">
    <source>
        <dbReference type="Proteomes" id="UP000078407"/>
    </source>
</evidence>
<evidence type="ECO:0000256" key="1">
    <source>
        <dbReference type="ARBA" id="ARBA00004117"/>
    </source>
</evidence>
<reference evidence="12 13" key="1">
    <citation type="submission" date="2016-04" db="EMBL/GenBank/DDBJ databases">
        <title>ATOL: Assembling a taxonomically balanced genome-scale reconstruction of the evolutionary history of the Enterobacteriaceae.</title>
        <authorList>
            <person name="Plunkett G.III."/>
            <person name="Neeno-Eckwall E.C."/>
            <person name="Glasner J.D."/>
            <person name="Perna N.T."/>
        </authorList>
    </citation>
    <scope>NUCLEOTIDE SEQUENCE [LARGE SCALE GENOMIC DNA]</scope>
    <source>
        <strain evidence="12 13">ATCC 51602</strain>
    </source>
</reference>
<accession>A0ABX2W901</accession>
<keyword evidence="4 10" id="KW-0812">Transmembrane</keyword>
<evidence type="ECO:0008006" key="14">
    <source>
        <dbReference type="Google" id="ProtNLM"/>
    </source>
</evidence>
<evidence type="ECO:0000256" key="11">
    <source>
        <dbReference type="SAM" id="SignalP"/>
    </source>
</evidence>
<protein>
    <recommendedName>
        <fullName evidence="14">Flagellar protein</fullName>
    </recommendedName>
</protein>
<keyword evidence="3" id="KW-1003">Cell membrane</keyword>
<feature type="chain" id="PRO_5045854515" description="Flagellar protein" evidence="11">
    <location>
        <begin position="19"/>
        <end position="133"/>
    </location>
</feature>
<evidence type="ECO:0000256" key="5">
    <source>
        <dbReference type="ARBA" id="ARBA00022989"/>
    </source>
</evidence>
<proteinExistence type="inferred from homology"/>
<comment type="caution">
    <text evidence="12">The sequence shown here is derived from an EMBL/GenBank/DDBJ whole genome shotgun (WGS) entry which is preliminary data.</text>
</comment>
<evidence type="ECO:0000256" key="7">
    <source>
        <dbReference type="ARBA" id="ARBA00023143"/>
    </source>
</evidence>
<feature type="region of interest" description="Disordered" evidence="9">
    <location>
        <begin position="106"/>
        <end position="133"/>
    </location>
</feature>
<keyword evidence="5 10" id="KW-1133">Transmembrane helix</keyword>
<keyword evidence="6 10" id="KW-0472">Membrane</keyword>
<dbReference type="PANTHER" id="PTHR38766:SF1">
    <property type="entry name" value="FLAGELLAR PROTEIN FLIO"/>
    <property type="match status" value="1"/>
</dbReference>
<evidence type="ECO:0000256" key="2">
    <source>
        <dbReference type="ARBA" id="ARBA00004236"/>
    </source>
</evidence>
<evidence type="ECO:0000256" key="3">
    <source>
        <dbReference type="ARBA" id="ARBA00022475"/>
    </source>
</evidence>
<organism evidence="12 13">
    <name type="scientific">Buttiauxella ferragutiae ATCC 51602</name>
    <dbReference type="NCBI Taxonomy" id="1354252"/>
    <lineage>
        <taxon>Bacteria</taxon>
        <taxon>Pseudomonadati</taxon>
        <taxon>Pseudomonadota</taxon>
        <taxon>Gammaproteobacteria</taxon>
        <taxon>Enterobacterales</taxon>
        <taxon>Enterobacteriaceae</taxon>
        <taxon>Buttiauxella</taxon>
    </lineage>
</organism>
<dbReference type="InterPro" id="IPR022781">
    <property type="entry name" value="Flagellar_biosynth_FliO"/>
</dbReference>
<dbReference type="Pfam" id="PF04347">
    <property type="entry name" value="FliO"/>
    <property type="match status" value="1"/>
</dbReference>
<evidence type="ECO:0000313" key="12">
    <source>
        <dbReference type="EMBL" id="OAT28084.1"/>
    </source>
</evidence>
<dbReference type="PANTHER" id="PTHR38766">
    <property type="entry name" value="FLAGELLAR PROTEIN FLIO"/>
    <property type="match status" value="1"/>
</dbReference>
<evidence type="ECO:0000256" key="8">
    <source>
        <dbReference type="ARBA" id="ARBA00037937"/>
    </source>
</evidence>
<evidence type="ECO:0000256" key="9">
    <source>
        <dbReference type="SAM" id="MobiDB-lite"/>
    </source>
</evidence>
<dbReference type="Proteomes" id="UP000078407">
    <property type="component" value="Unassembled WGS sequence"/>
</dbReference>
<keyword evidence="7" id="KW-0975">Bacterial flagellum</keyword>
<sequence length="133" mass="14919">MKYLLSLFMLMLPLSTLASPLRQDISSFKSWLITCVVVLLVGGVVFLLAKKKSRTSWRSGGEMRVQSVLSMGLKEKLVLVQVENQRLLLGVTQHQITLISNLTGQNQQQETPTAFTPLFETTRTPEPSGEERK</sequence>
<feature type="signal peptide" evidence="11">
    <location>
        <begin position="1"/>
        <end position="18"/>
    </location>
</feature>
<dbReference type="EMBL" id="LXEQ01000033">
    <property type="protein sequence ID" value="OAT28084.1"/>
    <property type="molecule type" value="Genomic_DNA"/>
</dbReference>
<feature type="transmembrane region" description="Helical" evidence="10">
    <location>
        <begin position="28"/>
        <end position="49"/>
    </location>
</feature>
<evidence type="ECO:0000256" key="10">
    <source>
        <dbReference type="SAM" id="Phobius"/>
    </source>
</evidence>
<comment type="similarity">
    <text evidence="8">Belongs to the FliO/MopB family.</text>
</comment>
<keyword evidence="13" id="KW-1185">Reference proteome</keyword>
<evidence type="ECO:0000256" key="6">
    <source>
        <dbReference type="ARBA" id="ARBA00023136"/>
    </source>
</evidence>
<evidence type="ECO:0000256" key="4">
    <source>
        <dbReference type="ARBA" id="ARBA00022692"/>
    </source>
</evidence>
<feature type="compositionally biased region" description="Polar residues" evidence="9">
    <location>
        <begin position="106"/>
        <end position="125"/>
    </location>
</feature>
<gene>
    <name evidence="12" type="ORF">M976_01923</name>
</gene>
<dbReference type="RefSeq" id="WP_064544125.1">
    <property type="nucleotide sequence ID" value="NZ_LXEQ01000033.1"/>
</dbReference>